<organism evidence="5 6">
    <name type="scientific">Modicisalibacter ilicicola DSM 19980</name>
    <dbReference type="NCBI Taxonomy" id="1121942"/>
    <lineage>
        <taxon>Bacteria</taxon>
        <taxon>Pseudomonadati</taxon>
        <taxon>Pseudomonadota</taxon>
        <taxon>Gammaproteobacteria</taxon>
        <taxon>Oceanospirillales</taxon>
        <taxon>Halomonadaceae</taxon>
        <taxon>Modicisalibacter</taxon>
    </lineage>
</organism>
<dbReference type="Gene3D" id="1.25.40.10">
    <property type="entry name" value="Tetratricopeptide repeat domain"/>
    <property type="match status" value="1"/>
</dbReference>
<dbReference type="InterPro" id="IPR020012">
    <property type="entry name" value="LysM_FimV"/>
</dbReference>
<keyword evidence="6" id="KW-1185">Reference proteome</keyword>
<name>A0A1M5BK94_9GAMM</name>
<evidence type="ECO:0000256" key="3">
    <source>
        <dbReference type="SAM" id="SignalP"/>
    </source>
</evidence>
<dbReference type="Proteomes" id="UP000184346">
    <property type="component" value="Unassembled WGS sequence"/>
</dbReference>
<feature type="compositionally biased region" description="Acidic residues" evidence="2">
    <location>
        <begin position="669"/>
        <end position="679"/>
    </location>
</feature>
<dbReference type="AlphaFoldDB" id="A0A1M5BK94"/>
<protein>
    <submittedName>
        <fullName evidence="5">FimV N-terminal domain-containing protein</fullName>
    </submittedName>
</protein>
<sequence>MRRILPLVATVTLVAASPGLQALDLAELKVQSRLDEPLRARIPLVDLEGVDPGRLKVQLADKADYEKAGLPYGPVVDDVQVSLSHQGNDAALLLSTEQAVSEPYLELLLLLEWPEGEQQRQVNLLLDPPEYTLGPALRGASQGVTPERQDVTPRATDATRAQARQIVVEAGSTLWSLAERVRLEAGVTIEQAMLALYTTNPGAFEAPNINALHAGSVMDIPSRGVMTAVSPAEARRLVSEQNQAWESRHSKPADADAQVESPAPAAPVVDADGALALREAIADERSAEIVDSSGAKALQDAIEKNTGEPVIVDTGKSNSQFQDEVDRDAGAVTTAEFEALIAQQEARLAALEARLEATTQTLEETRARSDRTEGKVALVSQSVDGLREQVVAALKGKTLNGDGGEGFLNLAGILQTVKAHMATIGGASALMLLVPLALLRRRQRSLAEKSAEETPVRDVPGARPEGRGRGADESLYSASMPSSATRDAIQARASQAETLNDADVFIAHGRHAAARELLEQELEGMPERHDLRLKLLSVYIDLGEGEAAERTASFLRRNAPFSCQAVDRLMARYEKPPEETVFEEAVSDDEAFENKAMQDASFVDMAFEAAASEGEASDEEADGRTSGGLTTDEDDARPETTASRIPDETRERGREGENVIDYQPPSLESDSEASSDEMDLSERVQADALEVTMVSDDQAPAGQASGTEEEWLIEEIAFDPPQWGAPSDSDTPRR</sequence>
<dbReference type="EMBL" id="FQUJ01000011">
    <property type="protein sequence ID" value="SHF42981.1"/>
    <property type="molecule type" value="Genomic_DNA"/>
</dbReference>
<feature type="compositionally biased region" description="Basic and acidic residues" evidence="2">
    <location>
        <begin position="645"/>
        <end position="657"/>
    </location>
</feature>
<dbReference type="Pfam" id="PF25800">
    <property type="entry name" value="FimV_N"/>
    <property type="match status" value="1"/>
</dbReference>
<feature type="domain" description="FimV N-terminal" evidence="4">
    <location>
        <begin position="23"/>
        <end position="129"/>
    </location>
</feature>
<feature type="signal peptide" evidence="3">
    <location>
        <begin position="1"/>
        <end position="22"/>
    </location>
</feature>
<feature type="region of interest" description="Disordered" evidence="2">
    <location>
        <begin position="447"/>
        <end position="489"/>
    </location>
</feature>
<feature type="region of interest" description="Disordered" evidence="2">
    <location>
        <begin position="137"/>
        <end position="158"/>
    </location>
</feature>
<feature type="compositionally biased region" description="Polar residues" evidence="2">
    <location>
        <begin position="476"/>
        <end position="485"/>
    </location>
</feature>
<dbReference type="STRING" id="1121942.SAMN02745148_02622"/>
<dbReference type="RefSeq" id="WP_084671558.1">
    <property type="nucleotide sequence ID" value="NZ_FQUJ01000011.1"/>
</dbReference>
<feature type="region of interest" description="Disordered" evidence="2">
    <location>
        <begin position="611"/>
        <end position="734"/>
    </location>
</feature>
<evidence type="ECO:0000256" key="1">
    <source>
        <dbReference type="SAM" id="Coils"/>
    </source>
</evidence>
<keyword evidence="3" id="KW-0732">Signal</keyword>
<evidence type="ECO:0000259" key="4">
    <source>
        <dbReference type="Pfam" id="PF25800"/>
    </source>
</evidence>
<dbReference type="NCBIfam" id="TIGR03505">
    <property type="entry name" value="FimV_core"/>
    <property type="match status" value="1"/>
</dbReference>
<dbReference type="OrthoDB" id="5298707at2"/>
<gene>
    <name evidence="5" type="ORF">SAMN02745148_02622</name>
</gene>
<evidence type="ECO:0000313" key="5">
    <source>
        <dbReference type="EMBL" id="SHF42981.1"/>
    </source>
</evidence>
<dbReference type="Pfam" id="PF14559">
    <property type="entry name" value="TPR_19"/>
    <property type="match status" value="1"/>
</dbReference>
<reference evidence="5 6" key="1">
    <citation type="submission" date="2016-11" db="EMBL/GenBank/DDBJ databases">
        <authorList>
            <person name="Jaros S."/>
            <person name="Januszkiewicz K."/>
            <person name="Wedrychowicz H."/>
        </authorList>
    </citation>
    <scope>NUCLEOTIDE SEQUENCE [LARGE SCALE GENOMIC DNA]</scope>
    <source>
        <strain evidence="5 6">DSM 19980</strain>
    </source>
</reference>
<accession>A0A1M5BK94</accession>
<evidence type="ECO:0000256" key="2">
    <source>
        <dbReference type="SAM" id="MobiDB-lite"/>
    </source>
</evidence>
<evidence type="ECO:0000313" key="6">
    <source>
        <dbReference type="Proteomes" id="UP000184346"/>
    </source>
</evidence>
<feature type="region of interest" description="Disordered" evidence="2">
    <location>
        <begin position="239"/>
        <end position="264"/>
    </location>
</feature>
<keyword evidence="1" id="KW-0175">Coiled coil</keyword>
<dbReference type="InterPro" id="IPR057840">
    <property type="entry name" value="FimV_N"/>
</dbReference>
<dbReference type="InterPro" id="IPR011990">
    <property type="entry name" value="TPR-like_helical_dom_sf"/>
</dbReference>
<feature type="compositionally biased region" description="Acidic residues" evidence="2">
    <location>
        <begin position="707"/>
        <end position="717"/>
    </location>
</feature>
<feature type="chain" id="PRO_5012431785" evidence="3">
    <location>
        <begin position="23"/>
        <end position="734"/>
    </location>
</feature>
<feature type="compositionally biased region" description="Basic and acidic residues" evidence="2">
    <location>
        <begin position="447"/>
        <end position="456"/>
    </location>
</feature>
<proteinExistence type="predicted"/>
<feature type="coiled-coil region" evidence="1">
    <location>
        <begin position="334"/>
        <end position="375"/>
    </location>
</feature>